<sequence length="396" mass="44040">MARLFAFLVALMASDVVLAQVKPVSDMSALPSCAFECLDKLDLRSRCLGPDIPAGCRQPPLPKELIRCVTGRCSTMQALSALNLTSTDYHATLRDRSAIYVKTSVSLAVITGVAVAQRFAVKLRFRVDLGLDDWSILITTICGIPNNVLNVNGMAAYGLGKDSWTLSARQLVNYHRYFYVSSILYLALQFLSVFLFAMYWEKWYEHPSDLCRDMNAIGWAHAAISIALDCWIWAVPLSQLKHLNLSTRKKVAVGIMFGLGAFVTIVSILRLQSLVNFGTKSINDTWENFNVAIWSTVEINVGIICACMPSLWTLCVRLFPRIIGQSMPGYMEGSRTPVRSERRVSLTSKRDDTELGILRVLEASESTGTVPDHIEHGEGIIAHPEVTEPVMLTREF</sequence>
<accession>A0ACC1SCL0</accession>
<comment type="caution">
    <text evidence="1">The sequence shown here is derived from an EMBL/GenBank/DDBJ whole genome shotgun (WGS) entry which is preliminary data.</text>
</comment>
<reference evidence="1" key="1">
    <citation type="submission" date="2022-08" db="EMBL/GenBank/DDBJ databases">
        <title>Genome Sequence of Fusarium decemcellulare.</title>
        <authorList>
            <person name="Buettner E."/>
        </authorList>
    </citation>
    <scope>NUCLEOTIDE SEQUENCE</scope>
    <source>
        <strain evidence="1">Babe19</strain>
    </source>
</reference>
<dbReference type="Proteomes" id="UP001148629">
    <property type="component" value="Unassembled WGS sequence"/>
</dbReference>
<dbReference type="EMBL" id="JANRMS010000611">
    <property type="protein sequence ID" value="KAJ3536905.1"/>
    <property type="molecule type" value="Genomic_DNA"/>
</dbReference>
<evidence type="ECO:0000313" key="2">
    <source>
        <dbReference type="Proteomes" id="UP001148629"/>
    </source>
</evidence>
<gene>
    <name evidence="1" type="ORF">NM208_g6527</name>
</gene>
<name>A0ACC1SCL0_9HYPO</name>
<proteinExistence type="predicted"/>
<evidence type="ECO:0000313" key="1">
    <source>
        <dbReference type="EMBL" id="KAJ3536905.1"/>
    </source>
</evidence>
<keyword evidence="2" id="KW-1185">Reference proteome</keyword>
<protein>
    <submittedName>
        <fullName evidence="1">Uncharacterized protein</fullName>
    </submittedName>
</protein>
<organism evidence="1 2">
    <name type="scientific">Fusarium decemcellulare</name>
    <dbReference type="NCBI Taxonomy" id="57161"/>
    <lineage>
        <taxon>Eukaryota</taxon>
        <taxon>Fungi</taxon>
        <taxon>Dikarya</taxon>
        <taxon>Ascomycota</taxon>
        <taxon>Pezizomycotina</taxon>
        <taxon>Sordariomycetes</taxon>
        <taxon>Hypocreomycetidae</taxon>
        <taxon>Hypocreales</taxon>
        <taxon>Nectriaceae</taxon>
        <taxon>Fusarium</taxon>
        <taxon>Fusarium decemcellulare species complex</taxon>
    </lineage>
</organism>